<dbReference type="InterPro" id="IPR011050">
    <property type="entry name" value="Pectin_lyase_fold/virulence"/>
</dbReference>
<evidence type="ECO:0008006" key="3">
    <source>
        <dbReference type="Google" id="ProtNLM"/>
    </source>
</evidence>
<evidence type="ECO:0000313" key="1">
    <source>
        <dbReference type="EMBL" id="AHF99747.1"/>
    </source>
</evidence>
<dbReference type="EMBL" id="CP007055">
    <property type="protein sequence ID" value="AHF99747.1"/>
    <property type="molecule type" value="Genomic_DNA"/>
</dbReference>
<dbReference type="InterPro" id="IPR006311">
    <property type="entry name" value="TAT_signal"/>
</dbReference>
<dbReference type="GeneID" id="25145560"/>
<dbReference type="Gene3D" id="2.160.20.10">
    <property type="entry name" value="Single-stranded right-handed beta-helix, Pectin lyase-like"/>
    <property type="match status" value="1"/>
</dbReference>
<name>W0JRX5_9EURY</name>
<organism evidence="1 2">
    <name type="scientific">Halostagnicola larsenii XH-48</name>
    <dbReference type="NCBI Taxonomy" id="797299"/>
    <lineage>
        <taxon>Archaea</taxon>
        <taxon>Methanobacteriati</taxon>
        <taxon>Methanobacteriota</taxon>
        <taxon>Stenosarchaea group</taxon>
        <taxon>Halobacteria</taxon>
        <taxon>Halobacteriales</taxon>
        <taxon>Natrialbaceae</taxon>
        <taxon>Halostagnicola</taxon>
    </lineage>
</organism>
<dbReference type="eggNOG" id="arCOG10133">
    <property type="taxonomic scope" value="Archaea"/>
</dbReference>
<gene>
    <name evidence="1" type="ORF">HALLA_14100</name>
</gene>
<dbReference type="AlphaFoldDB" id="W0JRX5"/>
<dbReference type="STRING" id="797299.HALLA_14100"/>
<proteinExistence type="predicted"/>
<dbReference type="PROSITE" id="PS51318">
    <property type="entry name" value="TAT"/>
    <property type="match status" value="1"/>
</dbReference>
<evidence type="ECO:0000313" key="2">
    <source>
        <dbReference type="Proteomes" id="UP000019024"/>
    </source>
</evidence>
<reference evidence="1 2" key="1">
    <citation type="submission" date="2014-01" db="EMBL/GenBank/DDBJ databases">
        <authorList>
            <consortium name="DOE Joint Genome Institute"/>
            <person name="Anderson I."/>
            <person name="Huntemann M."/>
            <person name="Han J."/>
            <person name="Chen A."/>
            <person name="Kyrpides N."/>
            <person name="Mavromatis K."/>
            <person name="Markowitz V."/>
            <person name="Palaniappan K."/>
            <person name="Ivanova N."/>
            <person name="Schaumberg A."/>
            <person name="Pati A."/>
            <person name="Liolios K."/>
            <person name="Nordberg H.P."/>
            <person name="Cantor M.N."/>
            <person name="Hua S.X."/>
            <person name="Woyke T."/>
        </authorList>
    </citation>
    <scope>NUCLEOTIDE SEQUENCE [LARGE SCALE GENOMIC DNA]</scope>
    <source>
        <strain evidence="1 2">XH-48</strain>
    </source>
</reference>
<sequence>MRGNSPFGSIDRRSYLKGCLVGVGSALTLGGVASAQHIEGQYETVIDIVDAGADPTGETSITPVLREQVGDDTLIQFPEGRYAMDEQLRLTDFDNVGFVGDGATIVPANYHQFDGPQYRLFRLGTRAAPGRDLRFEGFEIDQTADETGIRVINAEIEDGLLVRDVVVNGIHDAGTWGPGLFNITDPDGEGRVDCFKAPDGGVHVDFTPNEGNMWKGPTGIHVNDYHQGSLIFEDCELGGFPGNGLYGFSENGQIGIDGGYFENSGTASIRLSGSQGAIRNATIVVDDNPDQAPGQHAIRIDQGDTFNIDNVSIEAQDPNGEAIRVMSDVDDVTIENTDLYIGEGASSGIRLDGGAGTATFADVDVEIDGSAYAFRILGDDDGAVSFQNVSVTGDANGVPIRHAILCERDDVDFDELSVEQTGSEERGGLYLSGDGYSVTDSDFETSNTSIAVTGASDVTIEGTTAESAYDESVHIYGNSGSVSLENNTFPDGVRDDR</sequence>
<dbReference type="Proteomes" id="UP000019024">
    <property type="component" value="Chromosome"/>
</dbReference>
<protein>
    <recommendedName>
        <fullName evidence="3">Right handed beta helix domain-containing protein</fullName>
    </recommendedName>
</protein>
<accession>W0JRX5</accession>
<dbReference type="KEGG" id="hlr:HALLA_14100"/>
<dbReference type="HOGENOM" id="CLU_045081_0_0_2"/>
<dbReference type="InterPro" id="IPR012334">
    <property type="entry name" value="Pectin_lyas_fold"/>
</dbReference>
<dbReference type="RefSeq" id="WP_049952993.1">
    <property type="nucleotide sequence ID" value="NZ_CP007055.1"/>
</dbReference>
<keyword evidence="2" id="KW-1185">Reference proteome</keyword>
<dbReference type="SUPFAM" id="SSF51126">
    <property type="entry name" value="Pectin lyase-like"/>
    <property type="match status" value="2"/>
</dbReference>
<dbReference type="PATRIC" id="fig|797299.3.peg.1825"/>